<dbReference type="GO" id="GO:0007166">
    <property type="term" value="P:cell surface receptor signaling pathway"/>
    <property type="evidence" value="ECO:0007669"/>
    <property type="project" value="InterPro"/>
</dbReference>
<feature type="transmembrane region" description="Helical" evidence="6">
    <location>
        <begin position="829"/>
        <end position="852"/>
    </location>
</feature>
<evidence type="ECO:0000256" key="2">
    <source>
        <dbReference type="ARBA" id="ARBA00022692"/>
    </source>
</evidence>
<comment type="caution">
    <text evidence="8">The sequence shown here is derived from an EMBL/GenBank/DDBJ whole genome shotgun (WGS) entry which is preliminary data.</text>
</comment>
<sequence>MEPTMGDRLPRSIEPYPFNSFDMPQVQHINPLQEVGTKDTPLLDRILMVEETICSENCGSYPHNFRVTRWETCQSCHCDTMCKIYRDCCPDVLLKYNVTYDDSPIVTDCVTSRPVVLDPKYLSYKDYYAMVTKCPRQDQNSLTSSKEENEKCENPDLFDRQQSFPVTSAITGFTYRNIYCSRCHNDSLKLEYWSSSVHCHGSAGPLISTTTTREDLYRKLVTKSSVMKTRCELQYTSPSSADGQMRTPQDKYRRLCTTTSPPIIDVCNATGQSTFRIEELEEACALYDSVFDGRYRNMFCFLCNQEYPYSLERLRQKVHGGLTNNAARVSFAALFDFDGRDALMGEVVEQLVDLDQCAASQFFDIVSCECRQAECSEGKYLDANGTCHSLIKSDLLGYTACYKLDIFSEDPISEDSVHRMLTESSIFIDDDVKEHRGYVLKFCPGDFNVSFYFKDQVSKHGILEDFEEIINSTFEQSISIAKRIFKTTISPNVTIIYPCLTEEDIVKQCPANLNYSIDSTKSQGLIPFGARKDIYYINFTQISTCTFASLFKINFTSVDNGLMLRFAPTGNKLLASQASLVVSSDNTDRVRLCLIDYKELAKTASCQTKTKDFDTWTISGIVSIVCTCVSLFCLALTFFTYLILKPLRTGGGLNIMTLTVLLFIAQALYEFAIEQFENKNICRAIGIAIHYSWLAAVFSMNACTVERFFKLCYPLHSRSFFLSKKRPFMLATSYSLFCPLVIVVINIAANLKSTGDLGYGSRSLCYITSRVSRIASFAAPMGIIVIANVVLLIIAVSKLRQRSGSDGDSSENSTNVNPNNAYSKKNNKVGLLACVKLSVVTGITWLLAFFYEVIPSEALSYIITALIGLQGLLFFLSMIVNKRVMKMFQSTMHLSSSSGTASTGLHSKKVNLYGVKEKSGKHHSSI</sequence>
<keyword evidence="9" id="KW-1185">Reference proteome</keyword>
<dbReference type="PROSITE" id="PS50261">
    <property type="entry name" value="G_PROTEIN_RECEP_F2_4"/>
    <property type="match status" value="1"/>
</dbReference>
<name>A0AAV4ADZ9_9GAST</name>
<accession>A0AAV4ADZ9</accession>
<keyword evidence="8" id="KW-0675">Receptor</keyword>
<evidence type="ECO:0000313" key="9">
    <source>
        <dbReference type="Proteomes" id="UP000735302"/>
    </source>
</evidence>
<evidence type="ECO:0000313" key="8">
    <source>
        <dbReference type="EMBL" id="GFO06400.1"/>
    </source>
</evidence>
<dbReference type="EMBL" id="BLXT01003772">
    <property type="protein sequence ID" value="GFO06400.1"/>
    <property type="molecule type" value="Genomic_DNA"/>
</dbReference>
<feature type="transmembrane region" description="Helical" evidence="6">
    <location>
        <begin position="651"/>
        <end position="669"/>
    </location>
</feature>
<dbReference type="SUPFAM" id="SSF81321">
    <property type="entry name" value="Family A G protein-coupled receptor-like"/>
    <property type="match status" value="1"/>
</dbReference>
<dbReference type="Pfam" id="PF00002">
    <property type="entry name" value="7tm_2"/>
    <property type="match status" value="1"/>
</dbReference>
<evidence type="ECO:0000256" key="3">
    <source>
        <dbReference type="ARBA" id="ARBA00022989"/>
    </source>
</evidence>
<dbReference type="PANTHER" id="PTHR45902:SF1">
    <property type="entry name" value="LATROPHILIN RECEPTOR-LIKE PROTEIN A"/>
    <property type="match status" value="1"/>
</dbReference>
<dbReference type="Gene3D" id="1.20.1070.10">
    <property type="entry name" value="Rhodopsin 7-helix transmembrane proteins"/>
    <property type="match status" value="1"/>
</dbReference>
<dbReference type="Proteomes" id="UP000735302">
    <property type="component" value="Unassembled WGS sequence"/>
</dbReference>
<feature type="transmembrane region" description="Helical" evidence="6">
    <location>
        <begin position="689"/>
        <end position="709"/>
    </location>
</feature>
<dbReference type="InterPro" id="IPR053231">
    <property type="entry name" value="GPCR_LN-TM7"/>
</dbReference>
<dbReference type="CDD" id="cd15039">
    <property type="entry name" value="7tmB3_Methuselah-like"/>
    <property type="match status" value="1"/>
</dbReference>
<keyword evidence="4 6" id="KW-0472">Membrane</keyword>
<dbReference type="PANTHER" id="PTHR45902">
    <property type="entry name" value="LATROPHILIN RECEPTOR-LIKE PROTEIN A"/>
    <property type="match status" value="1"/>
</dbReference>
<feature type="transmembrane region" description="Helical" evidence="6">
    <location>
        <begin position="858"/>
        <end position="880"/>
    </location>
</feature>
<comment type="subcellular location">
    <subcellularLocation>
        <location evidence="1">Membrane</location>
        <topology evidence="1">Multi-pass membrane protein</topology>
    </subcellularLocation>
</comment>
<organism evidence="8 9">
    <name type="scientific">Plakobranchus ocellatus</name>
    <dbReference type="NCBI Taxonomy" id="259542"/>
    <lineage>
        <taxon>Eukaryota</taxon>
        <taxon>Metazoa</taxon>
        <taxon>Spiralia</taxon>
        <taxon>Lophotrochozoa</taxon>
        <taxon>Mollusca</taxon>
        <taxon>Gastropoda</taxon>
        <taxon>Heterobranchia</taxon>
        <taxon>Euthyneura</taxon>
        <taxon>Panpulmonata</taxon>
        <taxon>Sacoglossa</taxon>
        <taxon>Placobranchoidea</taxon>
        <taxon>Plakobranchidae</taxon>
        <taxon>Plakobranchus</taxon>
    </lineage>
</organism>
<evidence type="ECO:0000256" key="6">
    <source>
        <dbReference type="SAM" id="Phobius"/>
    </source>
</evidence>
<protein>
    <submittedName>
        <fullName evidence="8">Adhesion g protein-coupled receptor e1</fullName>
    </submittedName>
</protein>
<evidence type="ECO:0000259" key="7">
    <source>
        <dbReference type="PROSITE" id="PS50261"/>
    </source>
</evidence>
<gene>
    <name evidence="8" type="ORF">PoB_003290500</name>
</gene>
<dbReference type="GO" id="GO:0016020">
    <property type="term" value="C:membrane"/>
    <property type="evidence" value="ECO:0007669"/>
    <property type="project" value="UniProtKB-SubCell"/>
</dbReference>
<dbReference type="AlphaFoldDB" id="A0AAV4ADZ9"/>
<reference evidence="8 9" key="1">
    <citation type="journal article" date="2021" name="Elife">
        <title>Chloroplast acquisition without the gene transfer in kleptoplastic sea slugs, Plakobranchus ocellatus.</title>
        <authorList>
            <person name="Maeda T."/>
            <person name="Takahashi S."/>
            <person name="Yoshida T."/>
            <person name="Shimamura S."/>
            <person name="Takaki Y."/>
            <person name="Nagai Y."/>
            <person name="Toyoda A."/>
            <person name="Suzuki Y."/>
            <person name="Arimoto A."/>
            <person name="Ishii H."/>
            <person name="Satoh N."/>
            <person name="Nishiyama T."/>
            <person name="Hasebe M."/>
            <person name="Maruyama T."/>
            <person name="Minagawa J."/>
            <person name="Obokata J."/>
            <person name="Shigenobu S."/>
        </authorList>
    </citation>
    <scope>NUCLEOTIDE SEQUENCE [LARGE SCALE GENOMIC DNA]</scope>
</reference>
<feature type="region of interest" description="Disordered" evidence="5">
    <location>
        <begin position="802"/>
        <end position="821"/>
    </location>
</feature>
<evidence type="ECO:0000256" key="1">
    <source>
        <dbReference type="ARBA" id="ARBA00004141"/>
    </source>
</evidence>
<dbReference type="InterPro" id="IPR000832">
    <property type="entry name" value="GPCR_2_secretin-like"/>
</dbReference>
<dbReference type="GO" id="GO:0004930">
    <property type="term" value="F:G protein-coupled receptor activity"/>
    <property type="evidence" value="ECO:0007669"/>
    <property type="project" value="InterPro"/>
</dbReference>
<keyword evidence="2 6" id="KW-0812">Transmembrane</keyword>
<feature type="transmembrane region" description="Helical" evidence="6">
    <location>
        <begin position="730"/>
        <end position="751"/>
    </location>
</feature>
<keyword evidence="3 6" id="KW-1133">Transmembrane helix</keyword>
<proteinExistence type="predicted"/>
<evidence type="ECO:0000256" key="4">
    <source>
        <dbReference type="ARBA" id="ARBA00023136"/>
    </source>
</evidence>
<evidence type="ECO:0000256" key="5">
    <source>
        <dbReference type="SAM" id="MobiDB-lite"/>
    </source>
</evidence>
<feature type="transmembrane region" description="Helical" evidence="6">
    <location>
        <begin position="771"/>
        <end position="796"/>
    </location>
</feature>
<feature type="transmembrane region" description="Helical" evidence="6">
    <location>
        <begin position="616"/>
        <end position="644"/>
    </location>
</feature>
<feature type="domain" description="G-protein coupled receptors family 2 profile 2" evidence="7">
    <location>
        <begin position="619"/>
        <end position="882"/>
    </location>
</feature>
<dbReference type="InterPro" id="IPR017981">
    <property type="entry name" value="GPCR_2-like_7TM"/>
</dbReference>